<evidence type="ECO:0000313" key="3">
    <source>
        <dbReference type="Proteomes" id="UP000016935"/>
    </source>
</evidence>
<feature type="compositionally biased region" description="Low complexity" evidence="1">
    <location>
        <begin position="113"/>
        <end position="135"/>
    </location>
</feature>
<sequence>MSSSPASLTTNTIECRLANILSNGPVTLSSIADLMYPLSIGNEDAIATAFERIAVPMSNAGEEEQVYTLHAGYAHLASLHCSVDAESTEEGGEKEGEEGEEDAIAVEEAVHTSPTARSPVSSSSLSPPPDTLASPHDIAMPIQTPVPAPYSVSRIPSTSPLSSLPSHLSSPLSVKKNNARKKPPQPLSLSPRPSTSPLSSPPSNLSALAPTPLEIHIPHAATTTTATTASLLSSSSLSSPPSSLHSPTPTPSPTLAPSPPPPPQRRANKPGKTTASASGPGGPARNAKTKAASKKSQSHQVQCSGVTKKKTRCGFKKTMIAGAAWDCGRHD</sequence>
<dbReference type="STRING" id="671987.R0KGA4"/>
<feature type="compositionally biased region" description="Pro residues" evidence="1">
    <location>
        <begin position="248"/>
        <end position="264"/>
    </location>
</feature>
<dbReference type="AlphaFoldDB" id="R0KGA4"/>
<dbReference type="EMBL" id="KB908481">
    <property type="protein sequence ID" value="EOA91888.1"/>
    <property type="molecule type" value="Genomic_DNA"/>
</dbReference>
<feature type="region of interest" description="Disordered" evidence="1">
    <location>
        <begin position="110"/>
        <end position="310"/>
    </location>
</feature>
<feature type="compositionally biased region" description="Low complexity" evidence="1">
    <location>
        <begin position="151"/>
        <end position="173"/>
    </location>
</feature>
<evidence type="ECO:0000256" key="1">
    <source>
        <dbReference type="SAM" id="MobiDB-lite"/>
    </source>
</evidence>
<accession>R0KGA4</accession>
<feature type="compositionally biased region" description="Basic residues" evidence="1">
    <location>
        <begin position="287"/>
        <end position="297"/>
    </location>
</feature>
<reference evidence="2 3" key="2">
    <citation type="journal article" date="2013" name="PLoS Genet.">
        <title>Comparative genome structure, secondary metabolite, and effector coding capacity across Cochliobolus pathogens.</title>
        <authorList>
            <person name="Condon B.J."/>
            <person name="Leng Y."/>
            <person name="Wu D."/>
            <person name="Bushley K.E."/>
            <person name="Ohm R.A."/>
            <person name="Otillar R."/>
            <person name="Martin J."/>
            <person name="Schackwitz W."/>
            <person name="Grimwood J."/>
            <person name="MohdZainudin N."/>
            <person name="Xue C."/>
            <person name="Wang R."/>
            <person name="Manning V.A."/>
            <person name="Dhillon B."/>
            <person name="Tu Z.J."/>
            <person name="Steffenson B.J."/>
            <person name="Salamov A."/>
            <person name="Sun H."/>
            <person name="Lowry S."/>
            <person name="LaButti K."/>
            <person name="Han J."/>
            <person name="Copeland A."/>
            <person name="Lindquist E."/>
            <person name="Barry K."/>
            <person name="Schmutz J."/>
            <person name="Baker S.E."/>
            <person name="Ciuffetti L.M."/>
            <person name="Grigoriev I.V."/>
            <person name="Zhong S."/>
            <person name="Turgeon B.G."/>
        </authorList>
    </citation>
    <scope>NUCLEOTIDE SEQUENCE [LARGE SCALE GENOMIC DNA]</scope>
    <source>
        <strain evidence="3">28A</strain>
    </source>
</reference>
<proteinExistence type="predicted"/>
<feature type="compositionally biased region" description="Low complexity" evidence="1">
    <location>
        <begin position="187"/>
        <end position="247"/>
    </location>
</feature>
<dbReference type="HOGENOM" id="CLU_839812_0_0_1"/>
<protein>
    <submittedName>
        <fullName evidence="2">Uncharacterized protein</fullName>
    </submittedName>
</protein>
<organism evidence="2 3">
    <name type="scientific">Exserohilum turcicum (strain 28A)</name>
    <name type="common">Northern leaf blight fungus</name>
    <name type="synonym">Setosphaeria turcica</name>
    <dbReference type="NCBI Taxonomy" id="671987"/>
    <lineage>
        <taxon>Eukaryota</taxon>
        <taxon>Fungi</taxon>
        <taxon>Dikarya</taxon>
        <taxon>Ascomycota</taxon>
        <taxon>Pezizomycotina</taxon>
        <taxon>Dothideomycetes</taxon>
        <taxon>Pleosporomycetidae</taxon>
        <taxon>Pleosporales</taxon>
        <taxon>Pleosporineae</taxon>
        <taxon>Pleosporaceae</taxon>
        <taxon>Exserohilum</taxon>
    </lineage>
</organism>
<dbReference type="RefSeq" id="XP_008020222.1">
    <property type="nucleotide sequence ID" value="XM_008022031.1"/>
</dbReference>
<keyword evidence="3" id="KW-1185">Reference proteome</keyword>
<gene>
    <name evidence="2" type="ORF">SETTUDRAFT_30390</name>
</gene>
<dbReference type="Proteomes" id="UP000016935">
    <property type="component" value="Unassembled WGS sequence"/>
</dbReference>
<dbReference type="GeneID" id="19403430"/>
<reference evidence="2 3" key="1">
    <citation type="journal article" date="2012" name="PLoS Pathog.">
        <title>Diverse lifestyles and strategies of plant pathogenesis encoded in the genomes of eighteen Dothideomycetes fungi.</title>
        <authorList>
            <person name="Ohm R.A."/>
            <person name="Feau N."/>
            <person name="Henrissat B."/>
            <person name="Schoch C.L."/>
            <person name="Horwitz B.A."/>
            <person name="Barry K.W."/>
            <person name="Condon B.J."/>
            <person name="Copeland A.C."/>
            <person name="Dhillon B."/>
            <person name="Glaser F."/>
            <person name="Hesse C.N."/>
            <person name="Kosti I."/>
            <person name="LaButti K."/>
            <person name="Lindquist E.A."/>
            <person name="Lucas S."/>
            <person name="Salamov A.A."/>
            <person name="Bradshaw R.E."/>
            <person name="Ciuffetti L."/>
            <person name="Hamelin R.C."/>
            <person name="Kema G.H.J."/>
            <person name="Lawrence C."/>
            <person name="Scott J.A."/>
            <person name="Spatafora J.W."/>
            <person name="Turgeon B.G."/>
            <person name="de Wit P.J.G.M."/>
            <person name="Zhong S."/>
            <person name="Goodwin S.B."/>
            <person name="Grigoriev I.V."/>
        </authorList>
    </citation>
    <scope>NUCLEOTIDE SEQUENCE [LARGE SCALE GENOMIC DNA]</scope>
    <source>
        <strain evidence="3">28A</strain>
    </source>
</reference>
<dbReference type="OrthoDB" id="3695646at2759"/>
<evidence type="ECO:0000313" key="2">
    <source>
        <dbReference type="EMBL" id="EOA91888.1"/>
    </source>
</evidence>
<name>R0KGA4_EXST2</name>